<accession>A0A6B0Y1R6</accession>
<sequence length="731" mass="79435">MKHMNLTRRSFMKITTSAAGGLAVGIHFPSMAEASVEGAAAEINAWLTIDPNNIVSIVTPQTEMGQGAFTAVPMMVAEELDIPWENVRHVYASANRHVNNDNLYTTTSTGGSTTVSRRHPYMMQAGASARERLRVAAANRWQVPVDKVTAKQGWLTTEHEEQGTLQGSYGEFAAEAAAVTLDEEPAIKAYGDWWLLGRDVPRLDVPLKTNGTATYPIDVSVPGMVHAAAMACPVPEGRLVSYDFEAVKDMPGVIAAVELQQVKEVPAFTDLRSGVAIVADSWYQAQNALAVMPIVWDYGRGTSISTESQMAEAMQLISQPGALVLNEDGNVGRRLDRGVNHDAVHGIIEASASQVTGEVYYRPFETHATMMPPCAVADVKDDRVDVWTFTQDIARSLNEVADQLGRDTENVFLHQTYLGGGFGGGYNMDVHRQAAAISAAVGRPVKVVRSREEDVAQDSQRPPVWGTYKAALGEDGLPEALVTHFVGEEKIPAFSQRGVANMPYLVPSRRHEYSAVQSHIPIGYHRAPGANSTGFIVEQMVDELAQAGGWDPLEWRIKLTEGNEPWQRVLLAMKEKSGWTTDMGRGEGMGLAVVASHGTVAGCVATVAVSRRGQIFIDKLDFYINSGYVINPLAAREQAESSAIWEMSHAMFGGLVIRDGRIVNTNFDSYQVMKMADTPPEIVVHLEMSEDQWWGGLGEPTGPPTPPAVANAIFYATGTRIRSTPMANAEL</sequence>
<dbReference type="GO" id="GO:0016491">
    <property type="term" value="F:oxidoreductase activity"/>
    <property type="evidence" value="ECO:0007669"/>
    <property type="project" value="InterPro"/>
</dbReference>
<dbReference type="Pfam" id="PF20256">
    <property type="entry name" value="MoCoBD_2"/>
    <property type="match status" value="2"/>
</dbReference>
<dbReference type="PROSITE" id="PS51318">
    <property type="entry name" value="TAT"/>
    <property type="match status" value="1"/>
</dbReference>
<dbReference type="EMBL" id="VXRY01000544">
    <property type="protein sequence ID" value="MXY35004.1"/>
    <property type="molecule type" value="Genomic_DNA"/>
</dbReference>
<dbReference type="SUPFAM" id="SSF56003">
    <property type="entry name" value="Molybdenum cofactor-binding domain"/>
    <property type="match status" value="2"/>
</dbReference>
<name>A0A6B0Y1R6_9RHOB</name>
<dbReference type="InterPro" id="IPR037165">
    <property type="entry name" value="AldOxase/xan_DH_Mopterin-bd_sf"/>
</dbReference>
<protein>
    <submittedName>
        <fullName evidence="2">Xanthine dehydrogenase family protein molybdopterin-binding subunit</fullName>
    </submittedName>
</protein>
<evidence type="ECO:0000313" key="2">
    <source>
        <dbReference type="EMBL" id="MXY35004.1"/>
    </source>
</evidence>
<dbReference type="PIRSF" id="PIRSF036389">
    <property type="entry name" value="IOR_B"/>
    <property type="match status" value="1"/>
</dbReference>
<dbReference type="Gene3D" id="3.90.1170.50">
    <property type="entry name" value="Aldehyde oxidase/xanthine dehydrogenase, a/b hammerhead"/>
    <property type="match status" value="1"/>
</dbReference>
<dbReference type="PANTHER" id="PTHR47495">
    <property type="entry name" value="ALDEHYDE DEHYDROGENASE"/>
    <property type="match status" value="1"/>
</dbReference>
<dbReference type="Pfam" id="PF02738">
    <property type="entry name" value="MoCoBD_1"/>
    <property type="match status" value="1"/>
</dbReference>
<dbReference type="InterPro" id="IPR008274">
    <property type="entry name" value="AldOxase/xan_DH_MoCoBD1"/>
</dbReference>
<dbReference type="AlphaFoldDB" id="A0A6B0Y1R6"/>
<feature type="domain" description="Aldehyde oxidase/xanthine dehydrogenase a/b hammerhead" evidence="1">
    <location>
        <begin position="210"/>
        <end position="300"/>
    </location>
</feature>
<proteinExistence type="predicted"/>
<comment type="caution">
    <text evidence="2">The sequence shown here is derived from an EMBL/GenBank/DDBJ whole genome shotgun (WGS) entry which is preliminary data.</text>
</comment>
<dbReference type="InterPro" id="IPR006311">
    <property type="entry name" value="TAT_signal"/>
</dbReference>
<dbReference type="InterPro" id="IPR052516">
    <property type="entry name" value="N-heterocyclic_Hydroxylase"/>
</dbReference>
<dbReference type="InterPro" id="IPR046867">
    <property type="entry name" value="AldOxase/xan_DH_MoCoBD2"/>
</dbReference>
<dbReference type="PANTHER" id="PTHR47495:SF2">
    <property type="entry name" value="ALDEHYDE DEHYDROGENASE"/>
    <property type="match status" value="1"/>
</dbReference>
<dbReference type="InterPro" id="IPR000674">
    <property type="entry name" value="Ald_Oxase/Xan_DH_a/b"/>
</dbReference>
<organism evidence="2">
    <name type="scientific">Boseongicola sp. SB0664_bin_43</name>
    <dbReference type="NCBI Taxonomy" id="2604844"/>
    <lineage>
        <taxon>Bacteria</taxon>
        <taxon>Pseudomonadati</taxon>
        <taxon>Pseudomonadota</taxon>
        <taxon>Alphaproteobacteria</taxon>
        <taxon>Rhodobacterales</taxon>
        <taxon>Paracoccaceae</taxon>
        <taxon>Boseongicola</taxon>
    </lineage>
</organism>
<dbReference type="SMART" id="SM01008">
    <property type="entry name" value="Ald_Xan_dh_C"/>
    <property type="match status" value="1"/>
</dbReference>
<dbReference type="InterPro" id="IPR012368">
    <property type="entry name" value="OxRdtase_Mopterin-bd_su_IorB"/>
</dbReference>
<gene>
    <name evidence="2" type="ORF">F4Y60_13165</name>
</gene>
<evidence type="ECO:0000259" key="1">
    <source>
        <dbReference type="SMART" id="SM01008"/>
    </source>
</evidence>
<reference evidence="2" key="1">
    <citation type="submission" date="2019-09" db="EMBL/GenBank/DDBJ databases">
        <title>Characterisation of the sponge microbiome using genome-centric metagenomics.</title>
        <authorList>
            <person name="Engelberts J.P."/>
            <person name="Robbins S.J."/>
            <person name="De Goeij J.M."/>
            <person name="Aranda M."/>
            <person name="Bell S.C."/>
            <person name="Webster N.S."/>
        </authorList>
    </citation>
    <scope>NUCLEOTIDE SEQUENCE</scope>
    <source>
        <strain evidence="2">SB0664_bin_43</strain>
    </source>
</reference>
<dbReference type="Gene3D" id="3.30.365.10">
    <property type="entry name" value="Aldehyde oxidase/xanthine dehydrogenase, molybdopterin binding domain"/>
    <property type="match status" value="4"/>
</dbReference>